<dbReference type="InParanoid" id="A0A152A755"/>
<evidence type="ECO:0000313" key="1">
    <source>
        <dbReference type="EMBL" id="KYR02060.1"/>
    </source>
</evidence>
<sequence>MSTTFTILPLNVITEIVYKLLEFDYLPFKYKLSLGLICKFIFKRLDSHNTFKRFCCILKEAISQNSDYQNHLENKSCLLNSYKHLQIRISPDQTKVSHEQELYKLQKLGENITSMKVISHKPLNLLYTDFIRCFPNLVELQIDSYYDLLLDGLDLEDNPFPNLKKLNLTVHRFNDYIHLLLKKVKNNLTSITLLCINNNFTDEFRQTISTYYAPNLTSISIPVFIPFLDVLFDNHQYQLKTVVFSTKYSFHNNILQRLNNVESLSLYCEGQEGLNILRDICNLKNLKTLKLVNTHTNKNFGSWGRLWNIEELELSNWNPEFISEMIKVNSHSHTLKSLKINCKLYKDYKQLGEFILSCKNLYNLYIQYEVDDMDDSSLSMVLPKMKSLVKLYLSIFVMDGTHAHICDFLHLSESLQFIEIVVDYSELIKSVTQITCDPQKPFELIKTSKYRNSRHLFYIRNGIQKEDTSWQKEDTSWYSKFKNLINHYIKY</sequence>
<dbReference type="Proteomes" id="UP000076078">
    <property type="component" value="Unassembled WGS sequence"/>
</dbReference>
<dbReference type="Gene3D" id="3.80.10.10">
    <property type="entry name" value="Ribonuclease Inhibitor"/>
    <property type="match status" value="1"/>
</dbReference>
<proteinExistence type="predicted"/>
<evidence type="ECO:0000313" key="2">
    <source>
        <dbReference type="Proteomes" id="UP000076078"/>
    </source>
</evidence>
<name>A0A152A755_TIELA</name>
<evidence type="ECO:0008006" key="3">
    <source>
        <dbReference type="Google" id="ProtNLM"/>
    </source>
</evidence>
<organism evidence="1 2">
    <name type="scientific">Tieghemostelium lacteum</name>
    <name type="common">Slime mold</name>
    <name type="synonym">Dictyostelium lacteum</name>
    <dbReference type="NCBI Taxonomy" id="361077"/>
    <lineage>
        <taxon>Eukaryota</taxon>
        <taxon>Amoebozoa</taxon>
        <taxon>Evosea</taxon>
        <taxon>Eumycetozoa</taxon>
        <taxon>Dictyostelia</taxon>
        <taxon>Dictyosteliales</taxon>
        <taxon>Raperosteliaceae</taxon>
        <taxon>Tieghemostelium</taxon>
    </lineage>
</organism>
<protein>
    <recommendedName>
        <fullName evidence="3">F-box domain-containing protein</fullName>
    </recommendedName>
</protein>
<accession>A0A152A755</accession>
<dbReference type="EMBL" id="LODT01000004">
    <property type="protein sequence ID" value="KYR02060.1"/>
    <property type="molecule type" value="Genomic_DNA"/>
</dbReference>
<gene>
    <name evidence="1" type="ORF">DLAC_00860</name>
</gene>
<dbReference type="SUPFAM" id="SSF52047">
    <property type="entry name" value="RNI-like"/>
    <property type="match status" value="1"/>
</dbReference>
<reference evidence="1 2" key="1">
    <citation type="submission" date="2015-12" db="EMBL/GenBank/DDBJ databases">
        <title>Dictyostelia acquired genes for synthesis and detection of signals that induce cell-type specialization by lateral gene transfer from prokaryotes.</title>
        <authorList>
            <person name="Gloeckner G."/>
            <person name="Schaap P."/>
        </authorList>
    </citation>
    <scope>NUCLEOTIDE SEQUENCE [LARGE SCALE GENOMIC DNA]</scope>
    <source>
        <strain evidence="1 2">TK</strain>
    </source>
</reference>
<comment type="caution">
    <text evidence="1">The sequence shown here is derived from an EMBL/GenBank/DDBJ whole genome shotgun (WGS) entry which is preliminary data.</text>
</comment>
<dbReference type="InterPro" id="IPR032675">
    <property type="entry name" value="LRR_dom_sf"/>
</dbReference>
<keyword evidence="2" id="KW-1185">Reference proteome</keyword>
<dbReference type="AlphaFoldDB" id="A0A152A755"/>